<dbReference type="eggNOG" id="COG1337">
    <property type="taxonomic scope" value="Bacteria"/>
</dbReference>
<dbReference type="HOGENOM" id="CLU_548362_0_0_0"/>
<evidence type="ECO:0000313" key="4">
    <source>
        <dbReference type="Proteomes" id="UP000009149"/>
    </source>
</evidence>
<dbReference type="InterPro" id="IPR005537">
    <property type="entry name" value="RAMP_III_fam"/>
</dbReference>
<keyword evidence="1" id="KW-0051">Antiviral defense</keyword>
<dbReference type="PANTHER" id="PTHR35579">
    <property type="entry name" value="CRISPR SYSTEM CMS ENDORIBONUCLEASE CSM3"/>
    <property type="match status" value="1"/>
</dbReference>
<feature type="domain" description="CRISPR type III-associated protein" evidence="2">
    <location>
        <begin position="34"/>
        <end position="191"/>
    </location>
</feature>
<dbReference type="PANTHER" id="PTHR35579:SF6">
    <property type="entry name" value="DUF324 DOMAIN-CONTAINING PROTEIN"/>
    <property type="match status" value="1"/>
</dbReference>
<gene>
    <name evidence="3" type="ordered locus">Minf_0880</name>
</gene>
<protein>
    <submittedName>
        <fullName evidence="3">CRISPR system related protein, RAMP superfamily</fullName>
    </submittedName>
</protein>
<organism evidence="3 4">
    <name type="scientific">Methylacidiphilum infernorum (isolate V4)</name>
    <name type="common">Methylokorus infernorum (strain V4)</name>
    <dbReference type="NCBI Taxonomy" id="481448"/>
    <lineage>
        <taxon>Bacteria</taxon>
        <taxon>Pseudomonadati</taxon>
        <taxon>Verrucomicrobiota</taxon>
        <taxon>Methylacidiphilae</taxon>
        <taxon>Methylacidiphilales</taxon>
        <taxon>Methylacidiphilaceae</taxon>
        <taxon>Methylacidiphilum (ex Ratnadevi et al. 2023)</taxon>
    </lineage>
</organism>
<proteinExistence type="predicted"/>
<dbReference type="eggNOG" id="COG1336">
    <property type="taxonomic scope" value="Bacteria"/>
</dbReference>
<reference evidence="3 4" key="1">
    <citation type="journal article" date="2008" name="Biol. Direct">
        <title>Complete genome sequence of the extremely acidophilic methanotroph isolate V4, Methylacidiphilum infernorum, a representative of the bacterial phylum Verrucomicrobia.</title>
        <authorList>
            <person name="Hou S."/>
            <person name="Makarova K.S."/>
            <person name="Saw J.H."/>
            <person name="Senin P."/>
            <person name="Ly B.V."/>
            <person name="Zhou Z."/>
            <person name="Ren Y."/>
            <person name="Wang J."/>
            <person name="Galperin M.Y."/>
            <person name="Omelchenko M.V."/>
            <person name="Wolf Y.I."/>
            <person name="Yutin N."/>
            <person name="Koonin E.V."/>
            <person name="Stott M.B."/>
            <person name="Mountain B.W."/>
            <person name="Crowe M.A."/>
            <person name="Smirnova A.V."/>
            <person name="Dunfield P.F."/>
            <person name="Feng L."/>
            <person name="Wang L."/>
            <person name="Alam M."/>
        </authorList>
    </citation>
    <scope>NUCLEOTIDE SEQUENCE [LARGE SCALE GENOMIC DNA]</scope>
    <source>
        <strain evidence="4">Isolate V4</strain>
    </source>
</reference>
<evidence type="ECO:0000259" key="2">
    <source>
        <dbReference type="Pfam" id="PF03787"/>
    </source>
</evidence>
<dbReference type="AlphaFoldDB" id="B3E1D9"/>
<dbReference type="STRING" id="481448.Minf_0880"/>
<accession>B3E1D9</accession>
<dbReference type="Pfam" id="PF03787">
    <property type="entry name" value="RAMPs"/>
    <property type="match status" value="2"/>
</dbReference>
<evidence type="ECO:0000313" key="3">
    <source>
        <dbReference type="EMBL" id="ACD82935.1"/>
    </source>
</evidence>
<feature type="domain" description="CRISPR type III-associated protein" evidence="2">
    <location>
        <begin position="339"/>
        <end position="477"/>
    </location>
</feature>
<dbReference type="EMBL" id="CP000975">
    <property type="protein sequence ID" value="ACD82935.1"/>
    <property type="molecule type" value="Genomic_DNA"/>
</dbReference>
<sequence length="497" mass="54895">MVFVGQKIEGGALRMKPYRTLVFAHLVQDSALSVGGNNPHGFANLPLARDGLGRPILRGSTLAGCFIAQARALFPKLPSAITLETPTGKGDQKATASAWRFAHAHLLQMHAQTVFFQHVSIDRRTLAARENCLFSIEALPEGTSWDFLLEIAPSDECDFAQLEGMAAEVLATWSKKGGARIGRGSRHGYGWAHLEKIAIVRLDSRHVRLWPNAFATGQRGEALRQFFQDNNIPLLDLDSFLRTTQPVSKQAPRGYVVFSGTIEVGERADDFGKGYGLDTLSIGGHARLQLQANEFFNRVIPPIPPSEIHFKKEEEIHFKKEDFDPDFVITAMPTPGGGLVPYIPAASIRGVWRAGLERYCQALQEGNAGKELVEKLFGTTQQAGSLSISDGILDNEDWKLLWQQQLSIDEFSGGVYGASKFDRLCIAHGRFRWRAEITAAKQQEAEKLADPLVKMLQCLGDGHLPLGGGSWRGHGHIRWTLDRDEDSTNTRIIPKTP</sequence>
<dbReference type="InterPro" id="IPR052216">
    <property type="entry name" value="CRISPR_Csm3_endoribonuclease"/>
</dbReference>
<name>B3E1D9_METI4</name>
<dbReference type="KEGG" id="min:Minf_0880"/>
<dbReference type="GO" id="GO:0051607">
    <property type="term" value="P:defense response to virus"/>
    <property type="evidence" value="ECO:0007669"/>
    <property type="project" value="UniProtKB-KW"/>
</dbReference>
<dbReference type="CDD" id="cd09726">
    <property type="entry name" value="RAMP_I_III"/>
    <property type="match status" value="2"/>
</dbReference>
<evidence type="ECO:0000256" key="1">
    <source>
        <dbReference type="ARBA" id="ARBA00023118"/>
    </source>
</evidence>
<dbReference type="Proteomes" id="UP000009149">
    <property type="component" value="Chromosome"/>
</dbReference>